<name>A0A1B1Y4D5_9FLAO</name>
<protein>
    <submittedName>
        <fullName evidence="7">Lysine transporter LysE</fullName>
    </submittedName>
</protein>
<dbReference type="OrthoDB" id="679767at2"/>
<accession>A0A1B1Y4D5</accession>
<dbReference type="PANTHER" id="PTHR30086">
    <property type="entry name" value="ARGININE EXPORTER PROTEIN ARGO"/>
    <property type="match status" value="1"/>
</dbReference>
<evidence type="ECO:0000313" key="8">
    <source>
        <dbReference type="Proteomes" id="UP000092967"/>
    </source>
</evidence>
<feature type="transmembrane region" description="Helical" evidence="6">
    <location>
        <begin position="6"/>
        <end position="28"/>
    </location>
</feature>
<dbReference type="Pfam" id="PF01810">
    <property type="entry name" value="LysE"/>
    <property type="match status" value="1"/>
</dbReference>
<evidence type="ECO:0000313" key="7">
    <source>
        <dbReference type="EMBL" id="ANW95635.1"/>
    </source>
</evidence>
<dbReference type="Proteomes" id="UP000092967">
    <property type="component" value="Chromosome"/>
</dbReference>
<comment type="subcellular location">
    <subcellularLocation>
        <location evidence="1">Cell membrane</location>
        <topology evidence="1">Multi-pass membrane protein</topology>
    </subcellularLocation>
</comment>
<dbReference type="GO" id="GO:0005886">
    <property type="term" value="C:plasma membrane"/>
    <property type="evidence" value="ECO:0007669"/>
    <property type="project" value="UniProtKB-SubCell"/>
</dbReference>
<feature type="transmembrane region" description="Helical" evidence="6">
    <location>
        <begin position="73"/>
        <end position="92"/>
    </location>
</feature>
<evidence type="ECO:0000256" key="5">
    <source>
        <dbReference type="ARBA" id="ARBA00023136"/>
    </source>
</evidence>
<feature type="transmembrane region" description="Helical" evidence="6">
    <location>
        <begin position="40"/>
        <end position="61"/>
    </location>
</feature>
<dbReference type="PANTHER" id="PTHR30086:SF20">
    <property type="entry name" value="ARGININE EXPORTER PROTEIN ARGO-RELATED"/>
    <property type="match status" value="1"/>
</dbReference>
<keyword evidence="4 6" id="KW-1133">Transmembrane helix</keyword>
<reference evidence="7 8" key="1">
    <citation type="submission" date="2016-02" db="EMBL/GenBank/DDBJ databases">
        <authorList>
            <person name="Wen L."/>
            <person name="He K."/>
            <person name="Yang H."/>
        </authorList>
    </citation>
    <scope>NUCLEOTIDE SEQUENCE [LARGE SCALE GENOMIC DNA]</scope>
    <source>
        <strain evidence="7 8">CZ1127</strain>
    </source>
</reference>
<feature type="transmembrane region" description="Helical" evidence="6">
    <location>
        <begin position="113"/>
        <end position="140"/>
    </location>
</feature>
<keyword evidence="3 6" id="KW-0812">Transmembrane</keyword>
<dbReference type="EMBL" id="CP014224">
    <property type="protein sequence ID" value="ANW95635.1"/>
    <property type="molecule type" value="Genomic_DNA"/>
</dbReference>
<dbReference type="RefSeq" id="WP_068824956.1">
    <property type="nucleotide sequence ID" value="NZ_CP014224.1"/>
</dbReference>
<proteinExistence type="predicted"/>
<gene>
    <name evidence="7" type="ORF">AXE80_04790</name>
</gene>
<sequence length="226" mass="25788">MDFFHIKNAVFIGFFLAFMIGPVFFKLLQTSILKGARYAIAFDLGVILGDITFILLAYFGSRPVLKEIKNDPRLFLLGGVILIIYGLIILLGKPKKEKDDTEVDLKLSTSNDYLKLFINGFFLNFINVGVLAFWLGLIVVIGPALDMNPLYIFWYFTLIIGSYFVTDMVKILLAKQLKHKLTPKVVLQIKKTMGFILIVFGIFMMLKGFIPKDDFNFDNYIETPNN</sequence>
<keyword evidence="8" id="KW-1185">Reference proteome</keyword>
<organism evidence="7 8">
    <name type="scientific">Wenyingzhuangia fucanilytica</name>
    <dbReference type="NCBI Taxonomy" id="1790137"/>
    <lineage>
        <taxon>Bacteria</taxon>
        <taxon>Pseudomonadati</taxon>
        <taxon>Bacteroidota</taxon>
        <taxon>Flavobacteriia</taxon>
        <taxon>Flavobacteriales</taxon>
        <taxon>Flavobacteriaceae</taxon>
        <taxon>Wenyingzhuangia</taxon>
    </lineage>
</organism>
<dbReference type="KEGG" id="wfu:AXE80_04790"/>
<feature type="transmembrane region" description="Helical" evidence="6">
    <location>
        <begin position="193"/>
        <end position="210"/>
    </location>
</feature>
<dbReference type="AlphaFoldDB" id="A0A1B1Y4D5"/>
<feature type="transmembrane region" description="Helical" evidence="6">
    <location>
        <begin position="152"/>
        <end position="173"/>
    </location>
</feature>
<keyword evidence="5 6" id="KW-0472">Membrane</keyword>
<evidence type="ECO:0000256" key="4">
    <source>
        <dbReference type="ARBA" id="ARBA00022989"/>
    </source>
</evidence>
<evidence type="ECO:0000256" key="3">
    <source>
        <dbReference type="ARBA" id="ARBA00022692"/>
    </source>
</evidence>
<evidence type="ECO:0000256" key="1">
    <source>
        <dbReference type="ARBA" id="ARBA00004651"/>
    </source>
</evidence>
<dbReference type="STRING" id="1790137.AXE80_04790"/>
<evidence type="ECO:0000256" key="2">
    <source>
        <dbReference type="ARBA" id="ARBA00022475"/>
    </source>
</evidence>
<keyword evidence="2" id="KW-1003">Cell membrane</keyword>
<dbReference type="InterPro" id="IPR001123">
    <property type="entry name" value="LeuE-type"/>
</dbReference>
<evidence type="ECO:0000256" key="6">
    <source>
        <dbReference type="SAM" id="Phobius"/>
    </source>
</evidence>
<dbReference type="GO" id="GO:0015171">
    <property type="term" value="F:amino acid transmembrane transporter activity"/>
    <property type="evidence" value="ECO:0007669"/>
    <property type="project" value="TreeGrafter"/>
</dbReference>